<protein>
    <submittedName>
        <fullName evidence="1">Uncharacterized protein</fullName>
    </submittedName>
</protein>
<organism evidence="1">
    <name type="scientific">bioreactor metagenome</name>
    <dbReference type="NCBI Taxonomy" id="1076179"/>
    <lineage>
        <taxon>unclassified sequences</taxon>
        <taxon>metagenomes</taxon>
        <taxon>ecological metagenomes</taxon>
    </lineage>
</organism>
<proteinExistence type="predicted"/>
<name>A0A645D100_9ZZZZ</name>
<evidence type="ECO:0000313" key="1">
    <source>
        <dbReference type="EMBL" id="MPM82795.1"/>
    </source>
</evidence>
<comment type="caution">
    <text evidence="1">The sequence shown here is derived from an EMBL/GenBank/DDBJ whole genome shotgun (WGS) entry which is preliminary data.</text>
</comment>
<gene>
    <name evidence="1" type="ORF">SDC9_129857</name>
</gene>
<dbReference type="EMBL" id="VSSQ01031768">
    <property type="protein sequence ID" value="MPM82795.1"/>
    <property type="molecule type" value="Genomic_DNA"/>
</dbReference>
<accession>A0A645D100</accession>
<dbReference type="AlphaFoldDB" id="A0A645D100"/>
<reference evidence="1" key="1">
    <citation type="submission" date="2019-08" db="EMBL/GenBank/DDBJ databases">
        <authorList>
            <person name="Kucharzyk K."/>
            <person name="Murdoch R.W."/>
            <person name="Higgins S."/>
            <person name="Loffler F."/>
        </authorList>
    </citation>
    <scope>NUCLEOTIDE SEQUENCE</scope>
</reference>
<sequence>MQSYHDLVGVIEATDAVMVFGGLLPCSDKTYSQNVKKRLHFVKQEGFFCFHQNVEVQF</sequence>